<dbReference type="AlphaFoldDB" id="E6TXS4"/>
<protein>
    <submittedName>
        <fullName evidence="2">Uncharacterized protein</fullName>
    </submittedName>
</protein>
<dbReference type="Proteomes" id="UP000001401">
    <property type="component" value="Chromosome"/>
</dbReference>
<name>E6TXS4_EVAC2</name>
<dbReference type="RefSeq" id="WP_013488337.1">
    <property type="nucleotide sequence ID" value="NC_014829.1"/>
</dbReference>
<feature type="chain" id="PRO_5038440479" evidence="1">
    <location>
        <begin position="24"/>
        <end position="157"/>
    </location>
</feature>
<dbReference type="KEGG" id="bco:Bcell_1737"/>
<accession>E6TXS4</accession>
<dbReference type="OrthoDB" id="2871307at2"/>
<proteinExistence type="predicted"/>
<dbReference type="STRING" id="649639.Bcell_1737"/>
<keyword evidence="1" id="KW-0732">Signal</keyword>
<evidence type="ECO:0000256" key="1">
    <source>
        <dbReference type="SAM" id="SignalP"/>
    </source>
</evidence>
<sequence length="157" mass="18983" precursor="true">MKWINILFVAIFLMIASPFNTLAEDIDENKVEQEKCYSEQELSHMHKAMRVHIDYYYELLINKYRPELMEDWKESVRDRDAILKKIKELSKEGADLTSLQPTEQWKTKHEEYQESFLEAIKNRDNEKIKTILPLFLQLQQMWNDSQRESLQRINDNN</sequence>
<evidence type="ECO:0000313" key="2">
    <source>
        <dbReference type="EMBL" id="ADU30000.1"/>
    </source>
</evidence>
<evidence type="ECO:0000313" key="3">
    <source>
        <dbReference type="Proteomes" id="UP000001401"/>
    </source>
</evidence>
<reference evidence="2 3" key="1">
    <citation type="submission" date="2010-12" db="EMBL/GenBank/DDBJ databases">
        <title>Complete sequence of Bacillus cellulosilyticus DSM 2522.</title>
        <authorList>
            <consortium name="US DOE Joint Genome Institute"/>
            <person name="Lucas S."/>
            <person name="Copeland A."/>
            <person name="Lapidus A."/>
            <person name="Cheng J.-F."/>
            <person name="Bruce D."/>
            <person name="Goodwin L."/>
            <person name="Pitluck S."/>
            <person name="Chertkov O."/>
            <person name="Detter J.C."/>
            <person name="Han C."/>
            <person name="Tapia R."/>
            <person name="Land M."/>
            <person name="Hauser L."/>
            <person name="Jeffries C."/>
            <person name="Kyrpides N."/>
            <person name="Ivanova N."/>
            <person name="Mikhailova N."/>
            <person name="Brumm P."/>
            <person name="Mead D."/>
            <person name="Woyke T."/>
        </authorList>
    </citation>
    <scope>NUCLEOTIDE SEQUENCE [LARGE SCALE GENOMIC DNA]</scope>
    <source>
        <strain evidence="3">ATCC 21833 / DSM 2522 / FERM P-1141 / JCM 9156 / N-4</strain>
    </source>
</reference>
<dbReference type="eggNOG" id="ENOG5030CYH">
    <property type="taxonomic scope" value="Bacteria"/>
</dbReference>
<dbReference type="HOGENOM" id="CLU_1674383_0_0_9"/>
<keyword evidence="3" id="KW-1185">Reference proteome</keyword>
<organism evidence="2 3">
    <name type="scientific">Evansella cellulosilytica (strain ATCC 21833 / DSM 2522 / FERM P-1141 / JCM 9156 / N-4)</name>
    <name type="common">Bacillus cellulosilyticus</name>
    <dbReference type="NCBI Taxonomy" id="649639"/>
    <lineage>
        <taxon>Bacteria</taxon>
        <taxon>Bacillati</taxon>
        <taxon>Bacillota</taxon>
        <taxon>Bacilli</taxon>
        <taxon>Bacillales</taxon>
        <taxon>Bacillaceae</taxon>
        <taxon>Evansella</taxon>
    </lineage>
</organism>
<feature type="signal peptide" evidence="1">
    <location>
        <begin position="1"/>
        <end position="23"/>
    </location>
</feature>
<gene>
    <name evidence="2" type="ordered locus">Bcell_1737</name>
</gene>
<dbReference type="EMBL" id="CP002394">
    <property type="protein sequence ID" value="ADU30000.1"/>
    <property type="molecule type" value="Genomic_DNA"/>
</dbReference>